<evidence type="ECO:0000256" key="3">
    <source>
        <dbReference type="PROSITE-ProRule" id="PRU00221"/>
    </source>
</evidence>
<organism evidence="4 5">
    <name type="scientific">Mitosporidium daphniae</name>
    <dbReference type="NCBI Taxonomy" id="1485682"/>
    <lineage>
        <taxon>Eukaryota</taxon>
        <taxon>Fungi</taxon>
        <taxon>Fungi incertae sedis</taxon>
        <taxon>Microsporidia</taxon>
        <taxon>Mitosporidium</taxon>
    </lineage>
</organism>
<dbReference type="InterPro" id="IPR015943">
    <property type="entry name" value="WD40/YVTN_repeat-like_dom_sf"/>
</dbReference>
<dbReference type="EMBL" id="JMKJ01000077">
    <property type="protein sequence ID" value="KGG52478.1"/>
    <property type="molecule type" value="Genomic_DNA"/>
</dbReference>
<dbReference type="HOGENOM" id="CLU_562691_0_0_1"/>
<dbReference type="InterPro" id="IPR001680">
    <property type="entry name" value="WD40_rpt"/>
</dbReference>
<dbReference type="InterPro" id="IPR036322">
    <property type="entry name" value="WD40_repeat_dom_sf"/>
</dbReference>
<evidence type="ECO:0000256" key="1">
    <source>
        <dbReference type="ARBA" id="ARBA00022574"/>
    </source>
</evidence>
<comment type="caution">
    <text evidence="4">The sequence shown here is derived from an EMBL/GenBank/DDBJ whole genome shotgun (WGS) entry which is preliminary data.</text>
</comment>
<dbReference type="RefSeq" id="XP_013238905.1">
    <property type="nucleotide sequence ID" value="XM_013383451.1"/>
</dbReference>
<dbReference type="AlphaFoldDB" id="A0A098VTQ6"/>
<accession>A0A098VTQ6</accession>
<dbReference type="PROSITE" id="PS50082">
    <property type="entry name" value="WD_REPEATS_2"/>
    <property type="match status" value="1"/>
</dbReference>
<evidence type="ECO:0000313" key="4">
    <source>
        <dbReference type="EMBL" id="KGG52478.1"/>
    </source>
</evidence>
<reference evidence="4 5" key="1">
    <citation type="submission" date="2014-04" db="EMBL/GenBank/DDBJ databases">
        <title>A new species of microsporidia sheds light on the evolution of extreme parasitism.</title>
        <authorList>
            <person name="Haag K.L."/>
            <person name="James T.Y."/>
            <person name="Larsson R."/>
            <person name="Schaer T.M."/>
            <person name="Refardt D."/>
            <person name="Pombert J.-F."/>
            <person name="Ebert D."/>
        </authorList>
    </citation>
    <scope>NUCLEOTIDE SEQUENCE [LARGE SCALE GENOMIC DNA]</scope>
    <source>
        <strain evidence="4 5">UGP3</strain>
        <tissue evidence="4">Spores</tissue>
    </source>
</reference>
<evidence type="ECO:0008006" key="6">
    <source>
        <dbReference type="Google" id="ProtNLM"/>
    </source>
</evidence>
<name>A0A098VTQ6_9MICR</name>
<dbReference type="PANTHER" id="PTHR22847:SF637">
    <property type="entry name" value="WD REPEAT DOMAIN 5B"/>
    <property type="match status" value="1"/>
</dbReference>
<dbReference type="GeneID" id="25258653"/>
<evidence type="ECO:0000256" key="2">
    <source>
        <dbReference type="ARBA" id="ARBA00022737"/>
    </source>
</evidence>
<dbReference type="Gene3D" id="2.130.10.10">
    <property type="entry name" value="YVTN repeat-like/Quinoprotein amine dehydrogenase"/>
    <property type="match status" value="1"/>
</dbReference>
<protein>
    <recommendedName>
        <fullName evidence="6">WD40 repeat-like protein</fullName>
    </recommendedName>
</protein>
<proteinExistence type="predicted"/>
<dbReference type="Proteomes" id="UP000029725">
    <property type="component" value="Unassembled WGS sequence"/>
</dbReference>
<dbReference type="PANTHER" id="PTHR22847">
    <property type="entry name" value="WD40 REPEAT PROTEIN"/>
    <property type="match status" value="1"/>
</dbReference>
<dbReference type="Pfam" id="PF00400">
    <property type="entry name" value="WD40"/>
    <property type="match status" value="2"/>
</dbReference>
<dbReference type="PROSITE" id="PS50294">
    <property type="entry name" value="WD_REPEATS_REGION"/>
    <property type="match status" value="1"/>
</dbReference>
<keyword evidence="1 3" id="KW-0853">WD repeat</keyword>
<feature type="repeat" description="WD" evidence="3">
    <location>
        <begin position="142"/>
        <end position="183"/>
    </location>
</feature>
<dbReference type="GO" id="GO:1990234">
    <property type="term" value="C:transferase complex"/>
    <property type="evidence" value="ECO:0007669"/>
    <property type="project" value="UniProtKB-ARBA"/>
</dbReference>
<dbReference type="VEuPathDB" id="MicrosporidiaDB:DI09_16p320"/>
<sequence>MSSRDLQDHILHGIESIAEISRWNTQQRFAALLALYDDTFNVKITVIKSDRVQGRAVFMVGACTLAEEEYNRQGELLMVSPEWPSISILDAHCSSTTGLRQTVSDLVACSKEDPGRFFSCGYDGLIKLWKVDEDQVHLLDTWKGHRDRVHSIARHVSDLILASASQDGSVLLWPYQRGSRTSARPSPLFRASPRQGIPDLVQWGESKQTENLLFSLTSYSPAGEKGQVSIWDGIVMQRLATLQPPAGGLSAMAAAPDGSLLALGGGTTSMISDEICGDGVLRCYDLRSMPMLGSCVGSSKSSCAFKISTGHIDTDSIIFSPDSQLIISCQGHAQGSELKVYDIRMDRRQLHVLVHEACTSKAQNSPKASCISAVSASSTTIHPPIEVPGSVVASSWRPDGTLVTGGADAFLRFWDLTLADPEQRGLQLQTDAPISAISLGPNLDDTILLAGTESGTLYIWSASRAIVSRMREKMGAPGEGNLLSC</sequence>
<gene>
    <name evidence="4" type="ORF">DI09_16p320</name>
</gene>
<dbReference type="SMART" id="SM00320">
    <property type="entry name" value="WD40"/>
    <property type="match status" value="6"/>
</dbReference>
<keyword evidence="2" id="KW-0677">Repeat</keyword>
<evidence type="ECO:0000313" key="5">
    <source>
        <dbReference type="Proteomes" id="UP000029725"/>
    </source>
</evidence>
<dbReference type="SUPFAM" id="SSF50978">
    <property type="entry name" value="WD40 repeat-like"/>
    <property type="match status" value="1"/>
</dbReference>
<dbReference type="OrthoDB" id="2192933at2759"/>
<keyword evidence="5" id="KW-1185">Reference proteome</keyword>